<dbReference type="OrthoDB" id="508139at2759"/>
<evidence type="ECO:0000313" key="1">
    <source>
        <dbReference type="EMBL" id="RDB16371.1"/>
    </source>
</evidence>
<protein>
    <submittedName>
        <fullName evidence="1">Uncharacterized protein</fullName>
    </submittedName>
</protein>
<sequence>CSTFITADHCGQKALRSITLDVTLPALGDVGYLSDVRILGQYCTGRFKDILDEHSHELRTLGVDVFYNLRRVWPWLCEQGRRKGTGCCQGREINSRTLIYISNVSNENHRGYGVGSWMMGELVDSRHVQKVIMSYVGHPPLALRTRPNRPRSRTI</sequence>
<dbReference type="InParanoid" id="A0A369J2X2"/>
<dbReference type="AlphaFoldDB" id="A0A369J2X2"/>
<name>A0A369J2X2_HYPMA</name>
<evidence type="ECO:0000313" key="2">
    <source>
        <dbReference type="Proteomes" id="UP000076154"/>
    </source>
</evidence>
<gene>
    <name evidence="1" type="ORF">Hypma_002887</name>
</gene>
<comment type="caution">
    <text evidence="1">The sequence shown here is derived from an EMBL/GenBank/DDBJ whole genome shotgun (WGS) entry which is preliminary data.</text>
</comment>
<feature type="non-terminal residue" evidence="1">
    <location>
        <position position="1"/>
    </location>
</feature>
<dbReference type="Proteomes" id="UP000076154">
    <property type="component" value="Unassembled WGS sequence"/>
</dbReference>
<dbReference type="STRING" id="39966.A0A369J2X2"/>
<accession>A0A369J2X2</accession>
<keyword evidence="2" id="KW-1185">Reference proteome</keyword>
<organism evidence="1 2">
    <name type="scientific">Hypsizygus marmoreus</name>
    <name type="common">White beech mushroom</name>
    <name type="synonym">Agaricus marmoreus</name>
    <dbReference type="NCBI Taxonomy" id="39966"/>
    <lineage>
        <taxon>Eukaryota</taxon>
        <taxon>Fungi</taxon>
        <taxon>Dikarya</taxon>
        <taxon>Basidiomycota</taxon>
        <taxon>Agaricomycotina</taxon>
        <taxon>Agaricomycetes</taxon>
        <taxon>Agaricomycetidae</taxon>
        <taxon>Agaricales</taxon>
        <taxon>Tricholomatineae</taxon>
        <taxon>Lyophyllaceae</taxon>
        <taxon>Hypsizygus</taxon>
    </lineage>
</organism>
<dbReference type="EMBL" id="LUEZ02000124">
    <property type="protein sequence ID" value="RDB16371.1"/>
    <property type="molecule type" value="Genomic_DNA"/>
</dbReference>
<reference evidence="1" key="1">
    <citation type="submission" date="2018-04" db="EMBL/GenBank/DDBJ databases">
        <title>Whole genome sequencing of Hypsizygus marmoreus.</title>
        <authorList>
            <person name="Choi I.-G."/>
            <person name="Min B."/>
            <person name="Kim J.-G."/>
            <person name="Kim S."/>
            <person name="Oh Y.-L."/>
            <person name="Kong W.-S."/>
            <person name="Park H."/>
            <person name="Jeong J."/>
            <person name="Song E.-S."/>
        </authorList>
    </citation>
    <scope>NUCLEOTIDE SEQUENCE [LARGE SCALE GENOMIC DNA]</scope>
    <source>
        <strain evidence="1">51987-8</strain>
    </source>
</reference>
<proteinExistence type="predicted"/>